<evidence type="ECO:0000313" key="3">
    <source>
        <dbReference type="Proteomes" id="UP000271098"/>
    </source>
</evidence>
<evidence type="ECO:0000313" key="2">
    <source>
        <dbReference type="EMBL" id="VDN20416.1"/>
    </source>
</evidence>
<dbReference type="WBParaSite" id="GPUH_0001243301-mRNA-1">
    <property type="protein sequence ID" value="GPUH_0001243301-mRNA-1"/>
    <property type="gene ID" value="GPUH_0001243301"/>
</dbReference>
<accession>A0A183DUM8</accession>
<dbReference type="EMBL" id="UYRT01079298">
    <property type="protein sequence ID" value="VDN20416.1"/>
    <property type="molecule type" value="Genomic_DNA"/>
</dbReference>
<dbReference type="OrthoDB" id="2329734at2759"/>
<evidence type="ECO:0000313" key="4">
    <source>
        <dbReference type="WBParaSite" id="GPUH_0001243301-mRNA-1"/>
    </source>
</evidence>
<dbReference type="Proteomes" id="UP000271098">
    <property type="component" value="Unassembled WGS sequence"/>
</dbReference>
<protein>
    <submittedName>
        <fullName evidence="4">DUF2203 family protein</fullName>
    </submittedName>
</protein>
<sequence>MMGIFGREKKVDTKEAVRELQRKMRVELRQLDRQVHAIEREELKILSDALPLANHEVTRSELCDGPREYYMINNMQEKGFVQHFGERLHITCKIDWEKKGWKI</sequence>
<keyword evidence="3" id="KW-1185">Reference proteome</keyword>
<reference evidence="4" key="1">
    <citation type="submission" date="2016-06" db="UniProtKB">
        <authorList>
            <consortium name="WormBaseParasite"/>
        </authorList>
    </citation>
    <scope>IDENTIFICATION</scope>
</reference>
<feature type="coiled-coil region" evidence="1">
    <location>
        <begin position="14"/>
        <end position="41"/>
    </location>
</feature>
<evidence type="ECO:0000256" key="1">
    <source>
        <dbReference type="SAM" id="Coils"/>
    </source>
</evidence>
<dbReference type="Gene3D" id="6.10.140.1230">
    <property type="match status" value="1"/>
</dbReference>
<reference evidence="2 3" key="2">
    <citation type="submission" date="2018-11" db="EMBL/GenBank/DDBJ databases">
        <authorList>
            <consortium name="Pathogen Informatics"/>
        </authorList>
    </citation>
    <scope>NUCLEOTIDE SEQUENCE [LARGE SCALE GENOMIC DNA]</scope>
</reference>
<proteinExistence type="predicted"/>
<gene>
    <name evidence="2" type="ORF">GPUH_LOCUS12419</name>
</gene>
<organism evidence="4">
    <name type="scientific">Gongylonema pulchrum</name>
    <dbReference type="NCBI Taxonomy" id="637853"/>
    <lineage>
        <taxon>Eukaryota</taxon>
        <taxon>Metazoa</taxon>
        <taxon>Ecdysozoa</taxon>
        <taxon>Nematoda</taxon>
        <taxon>Chromadorea</taxon>
        <taxon>Rhabditida</taxon>
        <taxon>Spirurina</taxon>
        <taxon>Spiruromorpha</taxon>
        <taxon>Spiruroidea</taxon>
        <taxon>Gongylonematidae</taxon>
        <taxon>Gongylonema</taxon>
    </lineage>
</organism>
<keyword evidence="1" id="KW-0175">Coiled coil</keyword>
<dbReference type="AlphaFoldDB" id="A0A183DUM8"/>
<name>A0A183DUM8_9BILA</name>